<gene>
    <name evidence="1" type="ORF">PLEPLA_LOCUS25642</name>
</gene>
<evidence type="ECO:0000313" key="1">
    <source>
        <dbReference type="EMBL" id="CAB1437604.1"/>
    </source>
</evidence>
<reference evidence="1" key="1">
    <citation type="submission" date="2020-03" db="EMBL/GenBank/DDBJ databases">
        <authorList>
            <person name="Weist P."/>
        </authorList>
    </citation>
    <scope>NUCLEOTIDE SEQUENCE</scope>
</reference>
<dbReference type="EMBL" id="CADEAL010002046">
    <property type="protein sequence ID" value="CAB1437604.1"/>
    <property type="molecule type" value="Genomic_DNA"/>
</dbReference>
<proteinExistence type="predicted"/>
<name>A0A9N7UWH0_PLEPL</name>
<comment type="caution">
    <text evidence="1">The sequence shown here is derived from an EMBL/GenBank/DDBJ whole genome shotgun (WGS) entry which is preliminary data.</text>
</comment>
<accession>A0A9N7UWH0</accession>
<protein>
    <submittedName>
        <fullName evidence="1">Uncharacterized protein</fullName>
    </submittedName>
</protein>
<sequence length="313" mass="33683">MSHAKRHQKAAEQGCVGVRGGWFINPERDRPPALIRPALDSLLPLPAELSHVIGDTGNGNKKLKVTLVELGGECTSYSYRREVLIQTGSGSICLADNLRLNGKGGNGTVAPVERRGVTSRGARLWGPGGGVNAVEASEDLIGSRGKWQPGESEAGGWLTGLHLRTQAQRLPVIFLSAHRFSSLGSESCRSKVTRGMESTELTSFRNTPTSACDSSHHAPVKVTEVKSLPVTRTFDAYEIYVTKWSRESERTRLKLSSWKSSVALALVSVIHTSSPLTWVCRAALPGGNAALPRLSEGCQRHLGKAQGQPAVNY</sequence>
<dbReference type="AlphaFoldDB" id="A0A9N7UWH0"/>
<dbReference type="Proteomes" id="UP001153269">
    <property type="component" value="Unassembled WGS sequence"/>
</dbReference>
<organism evidence="1 2">
    <name type="scientific">Pleuronectes platessa</name>
    <name type="common">European plaice</name>
    <dbReference type="NCBI Taxonomy" id="8262"/>
    <lineage>
        <taxon>Eukaryota</taxon>
        <taxon>Metazoa</taxon>
        <taxon>Chordata</taxon>
        <taxon>Craniata</taxon>
        <taxon>Vertebrata</taxon>
        <taxon>Euteleostomi</taxon>
        <taxon>Actinopterygii</taxon>
        <taxon>Neopterygii</taxon>
        <taxon>Teleostei</taxon>
        <taxon>Neoteleostei</taxon>
        <taxon>Acanthomorphata</taxon>
        <taxon>Carangaria</taxon>
        <taxon>Pleuronectiformes</taxon>
        <taxon>Pleuronectoidei</taxon>
        <taxon>Pleuronectidae</taxon>
        <taxon>Pleuronectes</taxon>
    </lineage>
</organism>
<evidence type="ECO:0000313" key="2">
    <source>
        <dbReference type="Proteomes" id="UP001153269"/>
    </source>
</evidence>
<keyword evidence="2" id="KW-1185">Reference proteome</keyword>